<feature type="binding site" evidence="2">
    <location>
        <position position="37"/>
    </location>
    <ligand>
        <name>NAD(+)</name>
        <dbReference type="ChEBI" id="CHEBI:57540"/>
    </ligand>
</feature>
<dbReference type="PRINTS" id="PR00078">
    <property type="entry name" value="G3PDHDRGNASE"/>
</dbReference>
<feature type="site" description="Activates thiol group during catalysis" evidence="3">
    <location>
        <position position="180"/>
    </location>
</feature>
<comment type="similarity">
    <text evidence="4">Belongs to the glyceraldehyde-3-phosphate dehydrogenase family.</text>
</comment>
<keyword evidence="1" id="KW-0560">Oxidoreductase</keyword>
<dbReference type="PANTHER" id="PTHR43148">
    <property type="entry name" value="GLYCERALDEHYDE-3-PHOSPHATE DEHYDROGENASE 2"/>
    <property type="match status" value="1"/>
</dbReference>
<evidence type="ECO:0000259" key="5">
    <source>
        <dbReference type="SMART" id="SM00846"/>
    </source>
</evidence>
<gene>
    <name evidence="6" type="ORF">FKG94_02220</name>
</gene>
<feature type="domain" description="Glyceraldehyde 3-phosphate dehydrogenase NAD(P) binding" evidence="5">
    <location>
        <begin position="6"/>
        <end position="152"/>
    </location>
</feature>
<keyword evidence="2" id="KW-0520">NAD</keyword>
<dbReference type="InterPro" id="IPR036291">
    <property type="entry name" value="NAD(P)-bd_dom_sf"/>
</dbReference>
<dbReference type="EMBL" id="VHSG01000003">
    <property type="protein sequence ID" value="TQV85680.1"/>
    <property type="molecule type" value="Genomic_DNA"/>
</dbReference>
<dbReference type="OrthoDB" id="9803304at2"/>
<dbReference type="SUPFAM" id="SSF51735">
    <property type="entry name" value="NAD(P)-binding Rossmann-fold domains"/>
    <property type="match status" value="1"/>
</dbReference>
<name>A0A545U881_9GAMM</name>
<comment type="caution">
    <text evidence="6">The sequence shown here is derived from an EMBL/GenBank/DDBJ whole genome shotgun (WGS) entry which is preliminary data.</text>
</comment>
<evidence type="ECO:0000313" key="7">
    <source>
        <dbReference type="Proteomes" id="UP000319732"/>
    </source>
</evidence>
<keyword evidence="7" id="KW-1185">Reference proteome</keyword>
<dbReference type="AlphaFoldDB" id="A0A545U881"/>
<dbReference type="InterPro" id="IPR020829">
    <property type="entry name" value="GlycerAld_3-P_DH_cat"/>
</dbReference>
<evidence type="ECO:0000256" key="3">
    <source>
        <dbReference type="PIRSR" id="PIRSR000149-4"/>
    </source>
</evidence>
<evidence type="ECO:0000256" key="4">
    <source>
        <dbReference type="RuleBase" id="RU000397"/>
    </source>
</evidence>
<sequence>MATQKIRLGIMGFGHIGRHLYRLALEGDDIEIVAVCDIGKPEIIHYLLETEGVEGLDCTLDGNYLRNPKFSTRILNGSHPSDVPWDLFEVDFVIDATRKYDGRDDMQAHLDAGAKRVIIAMLPKDHIDRFVIPGINDDTIKAGDRMICAGSATTGALATVLNAVDRANLKVDYAIMTSVHAYTSDQSLQDAAGEDYRRSRSAAENIIPNTNLSPAWVEKIMPQFAGRLCGNALNVPVQKGSMLDCTIIFKDPAVTVEDVNTAIVKGAEQTPNLLAATAEPIVSSDVIGCRQSALFDLKATIKSGQKMVKTIAWYESVGHACRIIDVVRAYADLEQANLEKGE</sequence>
<reference evidence="6 7" key="1">
    <citation type="submission" date="2019-06" db="EMBL/GenBank/DDBJ databases">
        <title>Whole genome sequence for Cellvibrionaceae sp. R142.</title>
        <authorList>
            <person name="Wang G."/>
        </authorList>
    </citation>
    <scope>NUCLEOTIDE SEQUENCE [LARGE SCALE GENOMIC DNA]</scope>
    <source>
        <strain evidence="6 7">R142</strain>
    </source>
</reference>
<dbReference type="SMART" id="SM00846">
    <property type="entry name" value="Gp_dh_N"/>
    <property type="match status" value="1"/>
</dbReference>
<dbReference type="InterPro" id="IPR020828">
    <property type="entry name" value="GlycerAld_3-P_DH_NAD(P)-bd"/>
</dbReference>
<organism evidence="6 7">
    <name type="scientific">Exilibacterium tricleocarpae</name>
    <dbReference type="NCBI Taxonomy" id="2591008"/>
    <lineage>
        <taxon>Bacteria</taxon>
        <taxon>Pseudomonadati</taxon>
        <taxon>Pseudomonadota</taxon>
        <taxon>Gammaproteobacteria</taxon>
        <taxon>Cellvibrionales</taxon>
        <taxon>Cellvibrionaceae</taxon>
        <taxon>Exilibacterium</taxon>
    </lineage>
</organism>
<dbReference type="Pfam" id="PF02800">
    <property type="entry name" value="Gp_dh_C"/>
    <property type="match status" value="1"/>
</dbReference>
<dbReference type="Pfam" id="PF00044">
    <property type="entry name" value="Gp_dh_N"/>
    <property type="match status" value="1"/>
</dbReference>
<dbReference type="PIRSF" id="PIRSF000149">
    <property type="entry name" value="GAP_DH"/>
    <property type="match status" value="1"/>
</dbReference>
<proteinExistence type="inferred from homology"/>
<dbReference type="GO" id="GO:0016620">
    <property type="term" value="F:oxidoreductase activity, acting on the aldehyde or oxo group of donors, NAD or NADP as acceptor"/>
    <property type="evidence" value="ECO:0007669"/>
    <property type="project" value="InterPro"/>
</dbReference>
<evidence type="ECO:0000256" key="1">
    <source>
        <dbReference type="ARBA" id="ARBA00023002"/>
    </source>
</evidence>
<dbReference type="Proteomes" id="UP000319732">
    <property type="component" value="Unassembled WGS sequence"/>
</dbReference>
<evidence type="ECO:0000313" key="6">
    <source>
        <dbReference type="EMBL" id="TQV85680.1"/>
    </source>
</evidence>
<dbReference type="Gene3D" id="3.30.360.10">
    <property type="entry name" value="Dihydrodipicolinate Reductase, domain 2"/>
    <property type="match status" value="1"/>
</dbReference>
<protein>
    <submittedName>
        <fullName evidence="6">Glyceraldehyde-3-phosphate dehydrogenase</fullName>
    </submittedName>
</protein>
<dbReference type="SUPFAM" id="SSF55347">
    <property type="entry name" value="Glyceraldehyde-3-phosphate dehydrogenase-like, C-terminal domain"/>
    <property type="match status" value="1"/>
</dbReference>
<evidence type="ECO:0000256" key="2">
    <source>
        <dbReference type="PIRSR" id="PIRSR000149-3"/>
    </source>
</evidence>
<dbReference type="RefSeq" id="WP_142902531.1">
    <property type="nucleotide sequence ID" value="NZ_ML660087.1"/>
</dbReference>
<dbReference type="InterPro" id="IPR020831">
    <property type="entry name" value="GlycerAld/Erythrose_P_DH"/>
</dbReference>
<dbReference type="GO" id="GO:0051287">
    <property type="term" value="F:NAD binding"/>
    <property type="evidence" value="ECO:0007669"/>
    <property type="project" value="InterPro"/>
</dbReference>
<dbReference type="Gene3D" id="3.40.50.720">
    <property type="entry name" value="NAD(P)-binding Rossmann-like Domain"/>
    <property type="match status" value="1"/>
</dbReference>
<keyword evidence="2" id="KW-0547">Nucleotide-binding</keyword>
<accession>A0A545U881</accession>